<dbReference type="Pfam" id="PF02574">
    <property type="entry name" value="S-methyl_trans"/>
    <property type="match status" value="1"/>
</dbReference>
<dbReference type="GO" id="GO:0032259">
    <property type="term" value="P:methylation"/>
    <property type="evidence" value="ECO:0007669"/>
    <property type="project" value="UniProtKB-KW"/>
</dbReference>
<gene>
    <name evidence="8" type="primary">mmuM</name>
    <name evidence="8" type="ORF">HHO37_00640</name>
</gene>
<dbReference type="InterPro" id="IPR051486">
    <property type="entry name" value="Hcy_S-methyltransferase"/>
</dbReference>
<evidence type="ECO:0000313" key="8">
    <source>
        <dbReference type="EMBL" id="NMD48208.1"/>
    </source>
</evidence>
<evidence type="ECO:0000256" key="1">
    <source>
        <dbReference type="ARBA" id="ARBA00022603"/>
    </source>
</evidence>
<evidence type="ECO:0000256" key="5">
    <source>
        <dbReference type="ARBA" id="ARBA00076752"/>
    </source>
</evidence>
<dbReference type="GO" id="GO:0033528">
    <property type="term" value="P:S-methylmethionine cycle"/>
    <property type="evidence" value="ECO:0007669"/>
    <property type="project" value="TreeGrafter"/>
</dbReference>
<keyword evidence="4 6" id="KW-0862">Zinc</keyword>
<keyword evidence="1 6" id="KW-0489">Methyltransferase</keyword>
<dbReference type="SUPFAM" id="SSF82282">
    <property type="entry name" value="Homocysteine S-methyltransferase"/>
    <property type="match status" value="1"/>
</dbReference>
<dbReference type="InterPro" id="IPR003726">
    <property type="entry name" value="HCY_dom"/>
</dbReference>
<dbReference type="PROSITE" id="PS50970">
    <property type="entry name" value="HCY"/>
    <property type="match status" value="1"/>
</dbReference>
<dbReference type="EMBL" id="JABASA010000001">
    <property type="protein sequence ID" value="NMD48208.1"/>
    <property type="molecule type" value="Genomic_DNA"/>
</dbReference>
<proteinExistence type="predicted"/>
<evidence type="ECO:0000313" key="9">
    <source>
        <dbReference type="Proteomes" id="UP000532121"/>
    </source>
</evidence>
<feature type="domain" description="Hcy-binding" evidence="7">
    <location>
        <begin position="2"/>
        <end position="314"/>
    </location>
</feature>
<name>A0A7X9LBQ9_STRRT</name>
<feature type="binding site" evidence="6">
    <location>
        <position position="299"/>
    </location>
    <ligand>
        <name>Zn(2+)</name>
        <dbReference type="ChEBI" id="CHEBI:29105"/>
    </ligand>
</feature>
<sequence>MGHFKTLLEQEEYLILHGALGTELEFLGHDVSGKLWSAKYLLEDPDLIQSIHETYLRSGSDIVTTSSYQASLQGLCDYGLSQEEAEKTIALTVDLAKKAREKVWQGLSEKEKHGRPYPLISGDVGPYAAYLADGSEYTGDYGSMDKEGLKDFHRPRIAVLLEKGSDLLALETIPSFLEAKALTELLQEEFPAAEAYMSFTAQNSSSISDGTAIEEVAALLDAAPQILALGINCSSPLVYTDLLKKMSTVTDKPLVTYPNSGEVYDGQHQTWTQTADRSHTLLENTLSWQNLGAKIVGGCCRTRPSDIESLSQGLKKRR</sequence>
<dbReference type="GO" id="GO:0008270">
    <property type="term" value="F:zinc ion binding"/>
    <property type="evidence" value="ECO:0007669"/>
    <property type="project" value="InterPro"/>
</dbReference>
<feature type="binding site" evidence="6">
    <location>
        <position position="300"/>
    </location>
    <ligand>
        <name>Zn(2+)</name>
        <dbReference type="ChEBI" id="CHEBI:29105"/>
    </ligand>
</feature>
<comment type="cofactor">
    <cofactor evidence="6">
        <name>Zn(2+)</name>
        <dbReference type="ChEBI" id="CHEBI:29105"/>
    </cofactor>
</comment>
<keyword evidence="3 6" id="KW-0479">Metal-binding</keyword>
<dbReference type="GO" id="GO:0008898">
    <property type="term" value="F:S-adenosylmethionine-homocysteine S-methyltransferase activity"/>
    <property type="evidence" value="ECO:0007669"/>
    <property type="project" value="TreeGrafter"/>
</dbReference>
<dbReference type="PIRSF" id="PIRSF037505">
    <property type="entry name" value="Betaine_HMT"/>
    <property type="match status" value="1"/>
</dbReference>
<dbReference type="NCBIfam" id="NF007020">
    <property type="entry name" value="PRK09485.1"/>
    <property type="match status" value="1"/>
</dbReference>
<evidence type="ECO:0000259" key="7">
    <source>
        <dbReference type="PROSITE" id="PS50970"/>
    </source>
</evidence>
<dbReference type="Proteomes" id="UP000532121">
    <property type="component" value="Unassembled WGS sequence"/>
</dbReference>
<dbReference type="Gene3D" id="3.20.20.330">
    <property type="entry name" value="Homocysteine-binding-like domain"/>
    <property type="match status" value="1"/>
</dbReference>
<dbReference type="GO" id="GO:0009086">
    <property type="term" value="P:methionine biosynthetic process"/>
    <property type="evidence" value="ECO:0007669"/>
    <property type="project" value="InterPro"/>
</dbReference>
<evidence type="ECO:0000256" key="3">
    <source>
        <dbReference type="ARBA" id="ARBA00022723"/>
    </source>
</evidence>
<dbReference type="InterPro" id="IPR036589">
    <property type="entry name" value="HCY_dom_sf"/>
</dbReference>
<protein>
    <recommendedName>
        <fullName evidence="5">S-methylmethionine:homocysteine methyltransferase</fullName>
    </recommendedName>
</protein>
<feature type="binding site" evidence="6">
    <location>
        <position position="233"/>
    </location>
    <ligand>
        <name>Zn(2+)</name>
        <dbReference type="ChEBI" id="CHEBI:29105"/>
    </ligand>
</feature>
<keyword evidence="2 6" id="KW-0808">Transferase</keyword>
<dbReference type="AlphaFoldDB" id="A0A7X9LBQ9"/>
<dbReference type="PANTHER" id="PTHR46015:SF1">
    <property type="entry name" value="HOMOCYSTEINE S-METHYLTRANSFERASE-LIKE ISOFORM 1"/>
    <property type="match status" value="1"/>
</dbReference>
<accession>A0A7X9LBQ9</accession>
<evidence type="ECO:0000256" key="2">
    <source>
        <dbReference type="ARBA" id="ARBA00022679"/>
    </source>
</evidence>
<organism evidence="8 9">
    <name type="scientific">Streptococcus ratti</name>
    <dbReference type="NCBI Taxonomy" id="1341"/>
    <lineage>
        <taxon>Bacteria</taxon>
        <taxon>Bacillati</taxon>
        <taxon>Bacillota</taxon>
        <taxon>Bacilli</taxon>
        <taxon>Lactobacillales</taxon>
        <taxon>Streptococcaceae</taxon>
        <taxon>Streptococcus</taxon>
    </lineage>
</organism>
<comment type="caution">
    <text evidence="8">The sequence shown here is derived from an EMBL/GenBank/DDBJ whole genome shotgun (WGS) entry which is preliminary data.</text>
</comment>
<dbReference type="PANTHER" id="PTHR46015">
    <property type="entry name" value="ZGC:172121"/>
    <property type="match status" value="1"/>
</dbReference>
<evidence type="ECO:0000256" key="6">
    <source>
        <dbReference type="PROSITE-ProRule" id="PRU00333"/>
    </source>
</evidence>
<dbReference type="InterPro" id="IPR017226">
    <property type="entry name" value="BHMT-like"/>
</dbReference>
<reference evidence="8 9" key="1">
    <citation type="submission" date="2020-04" db="EMBL/GenBank/DDBJ databases">
        <title>MicrobeNet Type strains.</title>
        <authorList>
            <person name="Nicholson A.C."/>
        </authorList>
    </citation>
    <scope>NUCLEOTIDE SEQUENCE [LARGE SCALE GENOMIC DNA]</scope>
    <source>
        <strain evidence="8 9">DSM 22768</strain>
    </source>
</reference>
<dbReference type="FunFam" id="3.20.20.330:FF:000002">
    <property type="entry name" value="Homocysteine S-methyltransferase"/>
    <property type="match status" value="1"/>
</dbReference>
<dbReference type="RefSeq" id="WP_193522799.1">
    <property type="nucleotide sequence ID" value="NZ_JABASA010000001.1"/>
</dbReference>
<evidence type="ECO:0000256" key="4">
    <source>
        <dbReference type="ARBA" id="ARBA00022833"/>
    </source>
</evidence>